<dbReference type="Proteomes" id="UP000001962">
    <property type="component" value="Chromosome"/>
</dbReference>
<protein>
    <submittedName>
        <fullName evidence="2">Uncharacterized protein</fullName>
    </submittedName>
</protein>
<dbReference type="AlphaFoldDB" id="Q0ACP7"/>
<feature type="region of interest" description="Disordered" evidence="1">
    <location>
        <begin position="169"/>
        <end position="190"/>
    </location>
</feature>
<reference evidence="3" key="1">
    <citation type="submission" date="2006-08" db="EMBL/GenBank/DDBJ databases">
        <title>Complete sequence of Alkalilimnicola ehrilichei MLHE-1.</title>
        <authorList>
            <person name="Copeland A."/>
            <person name="Lucas S."/>
            <person name="Lapidus A."/>
            <person name="Barry K."/>
            <person name="Detter J.C."/>
            <person name="Glavina del Rio T."/>
            <person name="Hammon N."/>
            <person name="Israni S."/>
            <person name="Dalin E."/>
            <person name="Tice H."/>
            <person name="Pitluck S."/>
            <person name="Sims D."/>
            <person name="Brettin T."/>
            <person name="Bruce D."/>
            <person name="Han C."/>
            <person name="Tapia R."/>
            <person name="Gilna P."/>
            <person name="Schmutz J."/>
            <person name="Larimer F."/>
            <person name="Land M."/>
            <person name="Hauser L."/>
            <person name="Kyrpides N."/>
            <person name="Mikhailova N."/>
            <person name="Oremland R.S."/>
            <person name="Hoeft S.E."/>
            <person name="Switzer-Blum J."/>
            <person name="Kulp T."/>
            <person name="King G."/>
            <person name="Tabita R."/>
            <person name="Witte B."/>
            <person name="Santini J.M."/>
            <person name="Basu P."/>
            <person name="Hollibaugh J.T."/>
            <person name="Xie G."/>
            <person name="Stolz J.F."/>
            <person name="Richardson P."/>
        </authorList>
    </citation>
    <scope>NUCLEOTIDE SEQUENCE [LARGE SCALE GENOMIC DNA]</scope>
    <source>
        <strain evidence="3">ATCC BAA-1101 / DSM 17681 / MLHE-1</strain>
    </source>
</reference>
<accession>Q0ACP7</accession>
<feature type="region of interest" description="Disordered" evidence="1">
    <location>
        <begin position="47"/>
        <end position="79"/>
    </location>
</feature>
<evidence type="ECO:0000313" key="2">
    <source>
        <dbReference type="EMBL" id="ABI55390.1"/>
    </source>
</evidence>
<keyword evidence="3" id="KW-1185">Reference proteome</keyword>
<gene>
    <name evidence="2" type="ordered locus">Mlg_0031</name>
</gene>
<name>Q0ACP7_ALKEH</name>
<sequence length="479" mass="50869">MDDPTLNPSPVRPAAAAAPRGTPAPSLLSEPLHDATTGPLAAVNEHLHRLHPPPPGGGAPARWSTTGGQARTRPDGAGESSVAALIKALDGLPAEPGLLGLDVTDVRQCRALLDYCALIAATLARDPMGRRWLYRRLRDRSGLLGLAPFNFQPALARLLDALAGRLQRPAGGGGSGLPSAHPGGDRPAPQTVLDLKALQAHPLYRALPERTRAAIRALRRVAGGPEPTSWEALAGYLLPALCREADGRHSLAFSLLVLLTQGSRTIGTALELQRDDHHVQCHRAWRRHPFLLQGAVQSRAQCLQGCAPVRDAPWQAREHSRSRALLTLYRKNLRRLLLAAPQRFTVVRPGALSRDPGARARALLAVLDRTEGSAVAASIGADKPTHPALRHWLEEGAEAPPLLMAGMALTNACANRGLLGDSTAERALGRQVIDSGWATLALWLARLCANHGARETGSPAWMVAGAAMATITGLGRERA</sequence>
<evidence type="ECO:0000313" key="3">
    <source>
        <dbReference type="Proteomes" id="UP000001962"/>
    </source>
</evidence>
<feature type="compositionally biased region" description="Low complexity" evidence="1">
    <location>
        <begin position="8"/>
        <end position="26"/>
    </location>
</feature>
<dbReference type="EMBL" id="CP000453">
    <property type="protein sequence ID" value="ABI55390.1"/>
    <property type="molecule type" value="Genomic_DNA"/>
</dbReference>
<organism evidence="2 3">
    <name type="scientific">Alkalilimnicola ehrlichii (strain ATCC BAA-1101 / DSM 17681 / MLHE-1)</name>
    <dbReference type="NCBI Taxonomy" id="187272"/>
    <lineage>
        <taxon>Bacteria</taxon>
        <taxon>Pseudomonadati</taxon>
        <taxon>Pseudomonadota</taxon>
        <taxon>Gammaproteobacteria</taxon>
        <taxon>Chromatiales</taxon>
        <taxon>Ectothiorhodospiraceae</taxon>
        <taxon>Alkalilimnicola</taxon>
    </lineage>
</organism>
<evidence type="ECO:0000256" key="1">
    <source>
        <dbReference type="SAM" id="MobiDB-lite"/>
    </source>
</evidence>
<feature type="region of interest" description="Disordered" evidence="1">
    <location>
        <begin position="1"/>
        <end position="34"/>
    </location>
</feature>
<dbReference type="HOGENOM" id="CLU_569431_0_0_6"/>
<dbReference type="RefSeq" id="WP_011627786.1">
    <property type="nucleotide sequence ID" value="NC_008340.1"/>
</dbReference>
<dbReference type="KEGG" id="aeh:Mlg_0031"/>
<proteinExistence type="predicted"/>